<name>A4BNB4_9GAMM</name>
<comment type="caution">
    <text evidence="1">The sequence shown here is derived from an EMBL/GenBank/DDBJ whole genome shotgun (WGS) entry which is preliminary data.</text>
</comment>
<evidence type="ECO:0000313" key="2">
    <source>
        <dbReference type="Proteomes" id="UP000003374"/>
    </source>
</evidence>
<dbReference type="RefSeq" id="WP_005001966.1">
    <property type="nucleotide sequence ID" value="NZ_CH672427.1"/>
</dbReference>
<dbReference type="STRING" id="314278.NB231_09683"/>
<organism evidence="1 2">
    <name type="scientific">Nitrococcus mobilis Nb-231</name>
    <dbReference type="NCBI Taxonomy" id="314278"/>
    <lineage>
        <taxon>Bacteria</taxon>
        <taxon>Pseudomonadati</taxon>
        <taxon>Pseudomonadota</taxon>
        <taxon>Gammaproteobacteria</taxon>
        <taxon>Chromatiales</taxon>
        <taxon>Ectothiorhodospiraceae</taxon>
        <taxon>Nitrococcus</taxon>
    </lineage>
</organism>
<dbReference type="EMBL" id="AAOF01000002">
    <property type="protein sequence ID" value="EAR22713.1"/>
    <property type="molecule type" value="Genomic_DNA"/>
</dbReference>
<reference evidence="1 2" key="1">
    <citation type="submission" date="2006-02" db="EMBL/GenBank/DDBJ databases">
        <authorList>
            <person name="Waterbury J."/>
            <person name="Ferriera S."/>
            <person name="Johnson J."/>
            <person name="Kravitz S."/>
            <person name="Halpern A."/>
            <person name="Remington K."/>
            <person name="Beeson K."/>
            <person name="Tran B."/>
            <person name="Rogers Y.-H."/>
            <person name="Friedman R."/>
            <person name="Venter J.C."/>
        </authorList>
    </citation>
    <scope>NUCLEOTIDE SEQUENCE [LARGE SCALE GENOMIC DNA]</scope>
    <source>
        <strain evidence="1 2">Nb-231</strain>
    </source>
</reference>
<dbReference type="AlphaFoldDB" id="A4BNB4"/>
<dbReference type="Proteomes" id="UP000003374">
    <property type="component" value="Unassembled WGS sequence"/>
</dbReference>
<accession>A4BNB4</accession>
<protein>
    <submittedName>
        <fullName evidence="1">Uncharacterized protein</fullName>
    </submittedName>
</protein>
<gene>
    <name evidence="1" type="ORF">NB231_09683</name>
</gene>
<proteinExistence type="predicted"/>
<evidence type="ECO:0000313" key="1">
    <source>
        <dbReference type="EMBL" id="EAR22713.1"/>
    </source>
</evidence>
<dbReference type="OrthoDB" id="9809766at2"/>
<keyword evidence="2" id="KW-1185">Reference proteome</keyword>
<dbReference type="HOGENOM" id="CLU_3155388_0_0_6"/>
<sequence length="48" mass="5245">MKTGSLSNRVVLLLGSTIVLVLSIAALLMDHLVDAEMEQRFDSRAVQC</sequence>